<dbReference type="SUPFAM" id="SSF53067">
    <property type="entry name" value="Actin-like ATPase domain"/>
    <property type="match status" value="1"/>
</dbReference>
<evidence type="ECO:0000259" key="1">
    <source>
        <dbReference type="Pfam" id="PF01968"/>
    </source>
</evidence>
<evidence type="ECO:0000259" key="4">
    <source>
        <dbReference type="Pfam" id="PF20906"/>
    </source>
</evidence>
<evidence type="ECO:0000259" key="3">
    <source>
        <dbReference type="Pfam" id="PF06032"/>
    </source>
</evidence>
<dbReference type="Pfam" id="PF05378">
    <property type="entry name" value="Hydant_A_N"/>
    <property type="match status" value="1"/>
</dbReference>
<dbReference type="InterPro" id="IPR010318">
    <property type="entry name" value="S-Me-THD_N"/>
</dbReference>
<dbReference type="InterPro" id="IPR002821">
    <property type="entry name" value="Hydantoinase_A"/>
</dbReference>
<proteinExistence type="predicted"/>
<dbReference type="GO" id="GO:0016787">
    <property type="term" value="F:hydrolase activity"/>
    <property type="evidence" value="ECO:0007669"/>
    <property type="project" value="InterPro"/>
</dbReference>
<dbReference type="RefSeq" id="XP_013405324.1">
    <property type="nucleotide sequence ID" value="XM_013549870.1"/>
</dbReference>
<dbReference type="Pfam" id="PF20906">
    <property type="entry name" value="S-Me-THD_C"/>
    <property type="match status" value="1"/>
</dbReference>
<sequence length="1054" mass="112625">MAWSGVRNCIVGVDVGGTNTDAVLLCKEEVCGTAKTTTTDDITSGVARAIVSAVNDAVNKGYRIAVGRIHIGTTHFINAVIQRKNLAKVAVIRLCGPSTRSLPPFSDFPEDLKKEVCGLSIFASGGFQYDGTVLTPIDEVEICQHVEELKAKGIQNVVITGVFSPTKPEQEIQVSEIIHKAYPACSITKSHTIGQIGLLERENAAILNESLKPISKQTVNAFRLALKQVGLSCPFFLTQNDGTLISASKALEHPVSTFSSGPTNSMRGAAFLSGVQDAVVIDIGGTTTDVGVLEKGFPKEAATRIRVGGVNTNFHMPDVVSIGLGGGSKILEKRNEDNELTHVQVGPQSVGHHLEQEAVIFGGNTLTTSDVAVATGLLDIGDRGRVEGRVTKHLCSLAQEEIQNMLAVAIDSVKIQAADIPVVLVGGGSVLVDEKKWLPGVSAISKPPHFDVANAVGAALSQVSGSVDHVVKLPDRKYLQGQQVSETEKLEFESARNCALDEAKTKAIQECVAAGADPASVHITEVAEVPLAYLPGNATRIHIHAVGSLQTLDGSTEHDTIFEPGGSLPVPPEIPGEVSEEQLRAEEQRLKDHTLTEVTAQQVPPTITPSGEWELSPWDIECISVGAGIMGCGGGGSPYLGRLRCLRALKEGKKIKIVTPDRSFLCDKKAIQNEKSRVKVGSHALSTPVRRRCDCICSIHGCTVSLTEKIPCGRELPTALRVLEDLYLRHQYKDGQLKNSDVLKLEEGAGITYISAYPHPPERTGSMGARKLAAIMCAEIGGWNAMEPLIVAAEIGLPVVDCDGMGRAFPELQMFAPSIYGKDMAPACITDDCGNQGVILTAGTAKDIENHFRAAIQPMGLSAGLTMAPLNKDEMMKTTVLYSMSQTWRLGNSILCARKQKTSILDAVIQESGGKVLLVGKVVDVERSTEAGFTRGKIKVAGTEPFSGQHLHVDFQNELLVARHTRDGHNFETLACTPDLITMVTKDAGEPIPNEEMRYGLRVVVFALPVSPVMRSPKALKVVGPQAFGYSADHVVYTSLCDDMTAHTTPVGPL</sequence>
<dbReference type="SUPFAM" id="SSF160991">
    <property type="entry name" value="CV3147-like"/>
    <property type="match status" value="1"/>
</dbReference>
<keyword evidence="5" id="KW-1185">Reference proteome</keyword>
<evidence type="ECO:0000313" key="5">
    <source>
        <dbReference type="Proteomes" id="UP000085678"/>
    </source>
</evidence>
<dbReference type="InterPro" id="IPR027479">
    <property type="entry name" value="S-Me-THD_N_sf"/>
</dbReference>
<dbReference type="PANTHER" id="PTHR11365">
    <property type="entry name" value="5-OXOPROLINASE RELATED"/>
    <property type="match status" value="1"/>
</dbReference>
<protein>
    <submittedName>
        <fullName evidence="6">Uncharacterized protein LOC106170126</fullName>
    </submittedName>
</protein>
<dbReference type="PANTHER" id="PTHR11365:SF10">
    <property type="entry name" value="HYDANTOINASE_OXOPROLINASE"/>
    <property type="match status" value="1"/>
</dbReference>
<dbReference type="Pfam" id="PF01968">
    <property type="entry name" value="Hydantoinase_A"/>
    <property type="match status" value="1"/>
</dbReference>
<name>A0A1S3J657_LINAN</name>
<feature type="domain" description="Hydantoinase/oxoprolinase N-terminal" evidence="2">
    <location>
        <begin position="11"/>
        <end position="180"/>
    </location>
</feature>
<accession>A0A1S3J657</accession>
<feature type="domain" description="S-Me-THD N-terminal" evidence="3">
    <location>
        <begin position="769"/>
        <end position="839"/>
    </location>
</feature>
<dbReference type="InterPro" id="IPR043129">
    <property type="entry name" value="ATPase_NBD"/>
</dbReference>
<dbReference type="AlphaFoldDB" id="A0A1S3J657"/>
<evidence type="ECO:0000313" key="6">
    <source>
        <dbReference type="RefSeq" id="XP_013405324.1"/>
    </source>
</evidence>
<dbReference type="InterPro" id="IPR024071">
    <property type="entry name" value="S-Me-THD_C_sf"/>
</dbReference>
<reference evidence="6" key="1">
    <citation type="submission" date="2025-08" db="UniProtKB">
        <authorList>
            <consortium name="RefSeq"/>
        </authorList>
    </citation>
    <scope>IDENTIFICATION</scope>
    <source>
        <tissue evidence="6">Gonads</tissue>
    </source>
</reference>
<dbReference type="GeneID" id="106170126"/>
<evidence type="ECO:0000259" key="2">
    <source>
        <dbReference type="Pfam" id="PF05378"/>
    </source>
</evidence>
<dbReference type="STRING" id="7574.A0A1S3J657"/>
<dbReference type="Gene3D" id="2.40.390.10">
    <property type="entry name" value="CV3147-like"/>
    <property type="match status" value="1"/>
</dbReference>
<dbReference type="InterPro" id="IPR008040">
    <property type="entry name" value="Hydant_A_N"/>
</dbReference>
<dbReference type="InterPro" id="IPR048350">
    <property type="entry name" value="S-Me-THD-like_C"/>
</dbReference>
<dbReference type="Pfam" id="PF06032">
    <property type="entry name" value="S-Me-THD_N"/>
    <property type="match status" value="2"/>
</dbReference>
<feature type="domain" description="S-Me-THD-like C-terminal" evidence="4">
    <location>
        <begin position="846"/>
        <end position="1034"/>
    </location>
</feature>
<feature type="domain" description="S-Me-THD N-terminal" evidence="3">
    <location>
        <begin position="619"/>
        <end position="662"/>
    </location>
</feature>
<feature type="domain" description="Hydantoinase A/oxoprolinase" evidence="1">
    <location>
        <begin position="201"/>
        <end position="380"/>
    </location>
</feature>
<dbReference type="InParanoid" id="A0A1S3J657"/>
<organism evidence="5 6">
    <name type="scientific">Lingula anatina</name>
    <name type="common">Brachiopod</name>
    <name type="synonym">Lingula unguis</name>
    <dbReference type="NCBI Taxonomy" id="7574"/>
    <lineage>
        <taxon>Eukaryota</taxon>
        <taxon>Metazoa</taxon>
        <taxon>Spiralia</taxon>
        <taxon>Lophotrochozoa</taxon>
        <taxon>Brachiopoda</taxon>
        <taxon>Linguliformea</taxon>
        <taxon>Lingulata</taxon>
        <taxon>Lingulida</taxon>
        <taxon>Linguloidea</taxon>
        <taxon>Lingulidae</taxon>
        <taxon>Lingula</taxon>
    </lineage>
</organism>
<gene>
    <name evidence="6" type="primary">LOC106170126</name>
</gene>
<dbReference type="KEGG" id="lak:106170126"/>
<dbReference type="OrthoDB" id="5404895at2759"/>
<dbReference type="Gene3D" id="3.40.1610.10">
    <property type="entry name" value="CV3147-like domain"/>
    <property type="match status" value="1"/>
</dbReference>
<dbReference type="Proteomes" id="UP000085678">
    <property type="component" value="Unplaced"/>
</dbReference>
<dbReference type="InterPro" id="IPR045079">
    <property type="entry name" value="Oxoprolinase-like"/>
</dbReference>